<organism evidence="3 4">
    <name type="scientific">Criibacterium bergeronii</name>
    <dbReference type="NCBI Taxonomy" id="1871336"/>
    <lineage>
        <taxon>Bacteria</taxon>
        <taxon>Bacillati</taxon>
        <taxon>Bacillota</taxon>
        <taxon>Clostridia</taxon>
        <taxon>Peptostreptococcales</taxon>
        <taxon>Filifactoraceae</taxon>
        <taxon>Criibacterium</taxon>
    </lineage>
</organism>
<feature type="coiled-coil region" evidence="1">
    <location>
        <begin position="314"/>
        <end position="348"/>
    </location>
</feature>
<feature type="coiled-coil region" evidence="1">
    <location>
        <begin position="395"/>
        <end position="422"/>
    </location>
</feature>
<evidence type="ECO:0000313" key="4">
    <source>
        <dbReference type="Proteomes" id="UP000319424"/>
    </source>
</evidence>
<keyword evidence="3" id="KW-0378">Hydrolase</keyword>
<proteinExistence type="predicted"/>
<dbReference type="Proteomes" id="UP000319424">
    <property type="component" value="Unassembled WGS sequence"/>
</dbReference>
<dbReference type="OrthoDB" id="9762440at2"/>
<evidence type="ECO:0000313" key="3">
    <source>
        <dbReference type="EMBL" id="TRW26156.1"/>
    </source>
</evidence>
<gene>
    <name evidence="3" type="ORF">FL857_05555</name>
</gene>
<dbReference type="RefSeq" id="WP_144398099.1">
    <property type="nucleotide sequence ID" value="NZ_VJXW01000007.1"/>
</dbReference>
<name>A0A552V6Q6_9FIRM</name>
<accession>A0A552V6Q6</accession>
<sequence length="452" mass="53673">MAITKIHPIKSTLNLAIDYITKSEKTDEKILVSSFKCHPSTAHIQFMKTREDNDTKGTVLARHLIQSFLLGEVDPIKAHEIGMELCKKILKEDYEFVLATHIDRGHIHNHIIFNNVNYKTGKCYQSNKKTYHKIRYQSDELCKENKLSVIDEYYEAYKRKYKTAGKSWYEYDQNKKGNSWKSKLQFDIDRMINKSNSWEEFLENMKSLDYEIKFGKHIAFRHKDKQRFTRSKTIGEDYTEEKIKERIDLAIKNKANPTKKRVGNVIDISTNEKAQSSKGYEVWARKHNIKTMADSIIMLREQGINSITQLDNLIKKSADDRQDLLDKIKKIETEMKSLSQDMENINTINKHREIYKYHKKNPNDKQFSEEYYSELSIYKIAAKEILENYKKLPNTKEILSKLDELQEKKNTLMQEYSLNKEQFSDLVQYRKNYENYYGKTSYQMSRKNQKNN</sequence>
<keyword evidence="3" id="KW-0540">Nuclease</keyword>
<dbReference type="AlphaFoldDB" id="A0A552V6Q6"/>
<dbReference type="InterPro" id="IPR005094">
    <property type="entry name" value="Endonuclease_MobA/VirD2"/>
</dbReference>
<feature type="domain" description="MobA/VirD2-like nuclease" evidence="2">
    <location>
        <begin position="19"/>
        <end position="147"/>
    </location>
</feature>
<dbReference type="GO" id="GO:0004519">
    <property type="term" value="F:endonuclease activity"/>
    <property type="evidence" value="ECO:0007669"/>
    <property type="project" value="UniProtKB-KW"/>
</dbReference>
<comment type="caution">
    <text evidence="3">The sequence shown here is derived from an EMBL/GenBank/DDBJ whole genome shotgun (WGS) entry which is preliminary data.</text>
</comment>
<keyword evidence="1" id="KW-0175">Coiled coil</keyword>
<protein>
    <submittedName>
        <fullName evidence="3">Endonuclease</fullName>
    </submittedName>
</protein>
<keyword evidence="3" id="KW-0255">Endonuclease</keyword>
<dbReference type="Pfam" id="PF03432">
    <property type="entry name" value="Relaxase"/>
    <property type="match status" value="1"/>
</dbReference>
<evidence type="ECO:0000256" key="1">
    <source>
        <dbReference type="SAM" id="Coils"/>
    </source>
</evidence>
<evidence type="ECO:0000259" key="2">
    <source>
        <dbReference type="Pfam" id="PF03432"/>
    </source>
</evidence>
<reference evidence="3 4" key="1">
    <citation type="submission" date="2019-07" db="EMBL/GenBank/DDBJ databases">
        <title>Criibacterium bergeronii gen. nov., sp. nov. isolated from human clinical samples.</title>
        <authorList>
            <person name="Maheux A.F."/>
            <person name="Boudreau D.K."/>
            <person name="Berube E."/>
            <person name="Brodeur S."/>
            <person name="Bernard K.A."/>
            <person name="Abed J.Y."/>
            <person name="Ducrey E."/>
            <person name="Guay E.F."/>
            <person name="Raymond F."/>
            <person name="Corbeil J."/>
            <person name="Domingo M.-C."/>
            <person name="Roy P.H."/>
            <person name="Boissinot M."/>
            <person name="Tocheva E.I."/>
            <person name="Omar R.F."/>
        </authorList>
    </citation>
    <scope>NUCLEOTIDE SEQUENCE [LARGE SCALE GENOMIC DNA]</scope>
    <source>
        <strain evidence="3 4">CCRI-24246</strain>
    </source>
</reference>
<dbReference type="EMBL" id="VJXW01000007">
    <property type="protein sequence ID" value="TRW26156.1"/>
    <property type="molecule type" value="Genomic_DNA"/>
</dbReference>